<protein>
    <recommendedName>
        <fullName evidence="4">Restriction endonuclease</fullName>
    </recommendedName>
</protein>
<evidence type="ECO:0000256" key="1">
    <source>
        <dbReference type="SAM" id="MobiDB-lite"/>
    </source>
</evidence>
<organism evidence="2 3">
    <name type="scientific">Methylobacterium tardum</name>
    <dbReference type="NCBI Taxonomy" id="374432"/>
    <lineage>
        <taxon>Bacteria</taxon>
        <taxon>Pseudomonadati</taxon>
        <taxon>Pseudomonadota</taxon>
        <taxon>Alphaproteobacteria</taxon>
        <taxon>Hyphomicrobiales</taxon>
        <taxon>Methylobacteriaceae</taxon>
        <taxon>Methylobacterium</taxon>
    </lineage>
</organism>
<feature type="region of interest" description="Disordered" evidence="1">
    <location>
        <begin position="1"/>
        <end position="25"/>
    </location>
</feature>
<dbReference type="EMBL" id="BSPL01000017">
    <property type="protein sequence ID" value="GLS71249.1"/>
    <property type="molecule type" value="Genomic_DNA"/>
</dbReference>
<dbReference type="PANTHER" id="PTHR37827:SF1">
    <property type="entry name" value="HNH DOMAIN-CONTAINING PROTEIN"/>
    <property type="match status" value="1"/>
</dbReference>
<comment type="caution">
    <text evidence="2">The sequence shown here is derived from an EMBL/GenBank/DDBJ whole genome shotgun (WGS) entry which is preliminary data.</text>
</comment>
<evidence type="ECO:0000313" key="2">
    <source>
        <dbReference type="EMBL" id="GLS71249.1"/>
    </source>
</evidence>
<feature type="compositionally biased region" description="Basic residues" evidence="1">
    <location>
        <begin position="1"/>
        <end position="10"/>
    </location>
</feature>
<reference evidence="3" key="1">
    <citation type="journal article" date="2019" name="Int. J. Syst. Evol. Microbiol.">
        <title>The Global Catalogue of Microorganisms (GCM) 10K type strain sequencing project: providing services to taxonomists for standard genome sequencing and annotation.</title>
        <authorList>
            <consortium name="The Broad Institute Genomics Platform"/>
            <consortium name="The Broad Institute Genome Sequencing Center for Infectious Disease"/>
            <person name="Wu L."/>
            <person name="Ma J."/>
        </authorList>
    </citation>
    <scope>NUCLEOTIDE SEQUENCE [LARGE SCALE GENOMIC DNA]</scope>
    <source>
        <strain evidence="3">NBRC 103632</strain>
    </source>
</reference>
<name>A0AA37TD13_9HYPH</name>
<sequence>MCVVGRRSRRWSADDPDAPGTAARAHPVCPLCERPIPPGARSSLHHLTPKLKGGTHRGTVRLHQICHSAIHARYSEAEIAKRLADVEALRADPEIARFLTWVRGKPDDFHAATRSTRDRRAARRKH</sequence>
<dbReference type="Proteomes" id="UP001157440">
    <property type="component" value="Unassembled WGS sequence"/>
</dbReference>
<evidence type="ECO:0008006" key="4">
    <source>
        <dbReference type="Google" id="ProtNLM"/>
    </source>
</evidence>
<accession>A0AA37TD13</accession>
<dbReference type="PANTHER" id="PTHR37827">
    <property type="entry name" value="TUDOR DOMAIN-CONTAINING PROTEIN"/>
    <property type="match status" value="1"/>
</dbReference>
<proteinExistence type="predicted"/>
<gene>
    <name evidence="2" type="ORF">GCM10007890_32620</name>
</gene>
<evidence type="ECO:0000313" key="3">
    <source>
        <dbReference type="Proteomes" id="UP001157440"/>
    </source>
</evidence>
<keyword evidence="3" id="KW-1185">Reference proteome</keyword>
<dbReference type="AlphaFoldDB" id="A0AA37TD13"/>